<dbReference type="Gene3D" id="3.40.50.300">
    <property type="entry name" value="P-loop containing nucleotide triphosphate hydrolases"/>
    <property type="match status" value="1"/>
</dbReference>
<dbReference type="GO" id="GO:0005524">
    <property type="term" value="F:ATP binding"/>
    <property type="evidence" value="ECO:0007669"/>
    <property type="project" value="UniProtKB-KW"/>
</dbReference>
<evidence type="ECO:0000313" key="5">
    <source>
        <dbReference type="Proteomes" id="UP000654075"/>
    </source>
</evidence>
<feature type="domain" description="Zeta toxin" evidence="3">
    <location>
        <begin position="80"/>
        <end position="208"/>
    </location>
</feature>
<keyword evidence="1" id="KW-0547">Nucleotide-binding</keyword>
<name>A0A813E8Z1_POLGL</name>
<feature type="non-terminal residue" evidence="4">
    <location>
        <position position="211"/>
    </location>
</feature>
<dbReference type="InterPro" id="IPR010488">
    <property type="entry name" value="Zeta_toxin_domain"/>
</dbReference>
<dbReference type="InterPro" id="IPR027417">
    <property type="entry name" value="P-loop_NTPase"/>
</dbReference>
<dbReference type="OrthoDB" id="436134at2759"/>
<reference evidence="4" key="1">
    <citation type="submission" date="2021-02" db="EMBL/GenBank/DDBJ databases">
        <authorList>
            <person name="Dougan E. K."/>
            <person name="Rhodes N."/>
            <person name="Thang M."/>
            <person name="Chan C."/>
        </authorList>
    </citation>
    <scope>NUCLEOTIDE SEQUENCE</scope>
</reference>
<dbReference type="GO" id="GO:0016301">
    <property type="term" value="F:kinase activity"/>
    <property type="evidence" value="ECO:0007669"/>
    <property type="project" value="InterPro"/>
</dbReference>
<sequence>DIAIVVARAGDVFTVKCEDGTTRAVKDSELKQVFPWMDVEAVLSSEEASQLRSKTGAELLDASFAKKVAVAMANDQEVQHDAQALFVLGPSAAGKSHALRNGSVEVPRGALTLDGGFIRSVSTSWSKALDIAKSKRLGGLTNYFKDYFKAPMDKVKNQAADEAIRSRANVVIPDTASDFKATTAMVSKLLAAGYSLRFMAVFADKEVCESR</sequence>
<evidence type="ECO:0000313" key="4">
    <source>
        <dbReference type="EMBL" id="CAE8594387.1"/>
    </source>
</evidence>
<proteinExistence type="predicted"/>
<accession>A0A813E8Z1</accession>
<dbReference type="Pfam" id="PF06414">
    <property type="entry name" value="Zeta_toxin"/>
    <property type="match status" value="1"/>
</dbReference>
<dbReference type="Proteomes" id="UP000654075">
    <property type="component" value="Unassembled WGS sequence"/>
</dbReference>
<evidence type="ECO:0000256" key="2">
    <source>
        <dbReference type="ARBA" id="ARBA00022840"/>
    </source>
</evidence>
<keyword evidence="2" id="KW-0067">ATP-binding</keyword>
<comment type="caution">
    <text evidence="4">The sequence shown here is derived from an EMBL/GenBank/DDBJ whole genome shotgun (WGS) entry which is preliminary data.</text>
</comment>
<gene>
    <name evidence="4" type="ORF">PGLA1383_LOCUS12938</name>
</gene>
<feature type="non-terminal residue" evidence="4">
    <location>
        <position position="1"/>
    </location>
</feature>
<dbReference type="AlphaFoldDB" id="A0A813E8Z1"/>
<dbReference type="EMBL" id="CAJNNV010007025">
    <property type="protein sequence ID" value="CAE8594387.1"/>
    <property type="molecule type" value="Genomic_DNA"/>
</dbReference>
<evidence type="ECO:0000259" key="3">
    <source>
        <dbReference type="Pfam" id="PF06414"/>
    </source>
</evidence>
<organism evidence="4 5">
    <name type="scientific">Polarella glacialis</name>
    <name type="common">Dinoflagellate</name>
    <dbReference type="NCBI Taxonomy" id="89957"/>
    <lineage>
        <taxon>Eukaryota</taxon>
        <taxon>Sar</taxon>
        <taxon>Alveolata</taxon>
        <taxon>Dinophyceae</taxon>
        <taxon>Suessiales</taxon>
        <taxon>Suessiaceae</taxon>
        <taxon>Polarella</taxon>
    </lineage>
</organism>
<evidence type="ECO:0000256" key="1">
    <source>
        <dbReference type="ARBA" id="ARBA00022741"/>
    </source>
</evidence>
<keyword evidence="5" id="KW-1185">Reference proteome</keyword>
<protein>
    <recommendedName>
        <fullName evidence="3">Zeta toxin domain-containing protein</fullName>
    </recommendedName>
</protein>